<sequence>MTRHSSTEQDSKMMEALRKGPVSTIEAAKELDIVQPPNTIRRLRNKGHEIRTYWTHQSTDPSRPPHRVAKYILMREAS</sequence>
<dbReference type="InterPro" id="IPR055245">
    <property type="entry name" value="HTH_proteobacteria"/>
</dbReference>
<proteinExistence type="predicted"/>
<dbReference type="Pfam" id="PF14090">
    <property type="entry name" value="HTH_39"/>
    <property type="match status" value="1"/>
</dbReference>
<dbReference type="RefSeq" id="WP_110658334.1">
    <property type="nucleotide sequence ID" value="NZ_PDLL01000041.1"/>
</dbReference>
<protein>
    <recommendedName>
        <fullName evidence="1">Winged helix-turn-helix domain-containing protein</fullName>
    </recommendedName>
</protein>
<dbReference type="Proteomes" id="UP000247437">
    <property type="component" value="Unassembled WGS sequence"/>
</dbReference>
<name>A0A2W0F1E9_PSEJE</name>
<dbReference type="AlphaFoldDB" id="A0A2W0F1E9"/>
<feature type="domain" description="Winged helix-turn-helix" evidence="1">
    <location>
        <begin position="8"/>
        <end position="75"/>
    </location>
</feature>
<dbReference type="OrthoDB" id="6971797at2"/>
<evidence type="ECO:0000259" key="1">
    <source>
        <dbReference type="Pfam" id="PF14090"/>
    </source>
</evidence>
<reference evidence="2 3" key="1">
    <citation type="journal article" date="2018" name="Appl. Microbiol. Biotechnol.">
        <title>Characterization of the caprolactam degradation pathway in Pseudomonas jessenii using mass spectrometry-based proteomics.</title>
        <authorList>
            <person name="Otzen M."/>
            <person name="Palacio C."/>
            <person name="Janssen D.B."/>
        </authorList>
    </citation>
    <scope>NUCLEOTIDE SEQUENCE [LARGE SCALE GENOMIC DNA]</scope>
    <source>
        <strain evidence="2 3">GO3</strain>
    </source>
</reference>
<dbReference type="EMBL" id="PDLL01000041">
    <property type="protein sequence ID" value="PYY71495.1"/>
    <property type="molecule type" value="Genomic_DNA"/>
</dbReference>
<comment type="caution">
    <text evidence="2">The sequence shown here is derived from an EMBL/GenBank/DDBJ whole genome shotgun (WGS) entry which is preliminary data.</text>
</comment>
<evidence type="ECO:0000313" key="3">
    <source>
        <dbReference type="Proteomes" id="UP000247437"/>
    </source>
</evidence>
<evidence type="ECO:0000313" key="2">
    <source>
        <dbReference type="EMBL" id="PYY71495.1"/>
    </source>
</evidence>
<gene>
    <name evidence="2" type="ORF">CRX42_05955</name>
</gene>
<organism evidence="2 3">
    <name type="scientific">Pseudomonas jessenii</name>
    <dbReference type="NCBI Taxonomy" id="77298"/>
    <lineage>
        <taxon>Bacteria</taxon>
        <taxon>Pseudomonadati</taxon>
        <taxon>Pseudomonadota</taxon>
        <taxon>Gammaproteobacteria</taxon>
        <taxon>Pseudomonadales</taxon>
        <taxon>Pseudomonadaceae</taxon>
        <taxon>Pseudomonas</taxon>
    </lineage>
</organism>
<accession>A0A2W0F1E9</accession>